<proteinExistence type="predicted"/>
<dbReference type="InterPro" id="IPR007714">
    <property type="entry name" value="CFA20_dom"/>
</dbReference>
<dbReference type="Pfam" id="PF05018">
    <property type="entry name" value="CFA20_dom"/>
    <property type="match status" value="1"/>
</dbReference>
<protein>
    <recommendedName>
        <fullName evidence="1">CFA20 domain-containing protein</fullName>
    </recommendedName>
</protein>
<evidence type="ECO:0000259" key="1">
    <source>
        <dbReference type="Pfam" id="PF05018"/>
    </source>
</evidence>
<dbReference type="AlphaFoldDB" id="A0A5J4VN46"/>
<dbReference type="EMBL" id="SNRW01005952">
    <property type="protein sequence ID" value="KAA6384042.1"/>
    <property type="molecule type" value="Genomic_DNA"/>
</dbReference>
<gene>
    <name evidence="2" type="ORF">EZS28_020432</name>
</gene>
<feature type="domain" description="CFA20" evidence="1">
    <location>
        <begin position="29"/>
        <end position="213"/>
    </location>
</feature>
<evidence type="ECO:0000313" key="2">
    <source>
        <dbReference type="EMBL" id="KAA6384042.1"/>
    </source>
</evidence>
<name>A0A5J4VN46_9EUKA</name>
<accession>A0A5J4VN46</accession>
<reference evidence="2 3" key="1">
    <citation type="submission" date="2019-03" db="EMBL/GenBank/DDBJ databases">
        <title>Single cell metagenomics reveals metabolic interactions within the superorganism composed of flagellate Streblomastix strix and complex community of Bacteroidetes bacteria on its surface.</title>
        <authorList>
            <person name="Treitli S.C."/>
            <person name="Kolisko M."/>
            <person name="Husnik F."/>
            <person name="Keeling P."/>
            <person name="Hampl V."/>
        </authorList>
    </citation>
    <scope>NUCLEOTIDE SEQUENCE [LARGE SCALE GENOMIC DNA]</scope>
    <source>
        <strain evidence="2">ST1C</strain>
    </source>
</reference>
<sequence length="216" mass="24555">MRSRQAQQNPLKVRQQIKAQIQYMLAPGSSWQHPFFNILANFPAPRRAQTTNVKEVNIQFQNKDSVVNFKCIQIMGGTGSGNRTGNQFLKIPGAGEAQYLGLTERYLYIQCQIPRTTQSANSLVVEVCLDDNSIRKFIFGSLYNTPKTSGNQISLPFPIRGGTWTQICLDLRGLCDYFFVHKEKQFGFKELVSITLFSPITVKSIFTSDKRYKIEV</sequence>
<organism evidence="2 3">
    <name type="scientific">Streblomastix strix</name>
    <dbReference type="NCBI Taxonomy" id="222440"/>
    <lineage>
        <taxon>Eukaryota</taxon>
        <taxon>Metamonada</taxon>
        <taxon>Preaxostyla</taxon>
        <taxon>Oxymonadida</taxon>
        <taxon>Streblomastigidae</taxon>
        <taxon>Streblomastix</taxon>
    </lineage>
</organism>
<dbReference type="Proteomes" id="UP000324800">
    <property type="component" value="Unassembled WGS sequence"/>
</dbReference>
<comment type="caution">
    <text evidence="2">The sequence shown here is derived from an EMBL/GenBank/DDBJ whole genome shotgun (WGS) entry which is preliminary data.</text>
</comment>
<evidence type="ECO:0000313" key="3">
    <source>
        <dbReference type="Proteomes" id="UP000324800"/>
    </source>
</evidence>